<keyword evidence="3" id="KW-1185">Reference proteome</keyword>
<evidence type="ECO:0008006" key="5">
    <source>
        <dbReference type="Google" id="ProtNLM"/>
    </source>
</evidence>
<proteinExistence type="inferred from homology"/>
<dbReference type="GO" id="GO:0003756">
    <property type="term" value="F:protein disulfide isomerase activity"/>
    <property type="evidence" value="ECO:0007669"/>
    <property type="project" value="TreeGrafter"/>
</dbReference>
<keyword evidence="2" id="KW-0732">Signal</keyword>
<dbReference type="Proteomes" id="UP000050795">
    <property type="component" value="Unassembled WGS sequence"/>
</dbReference>
<dbReference type="SUPFAM" id="SSF52833">
    <property type="entry name" value="Thioredoxin-like"/>
    <property type="match status" value="2"/>
</dbReference>
<dbReference type="WBParaSite" id="TREG1_9190.1">
    <property type="protein sequence ID" value="TREG1_9190.1"/>
    <property type="gene ID" value="TREG1_9190"/>
</dbReference>
<evidence type="ECO:0000256" key="2">
    <source>
        <dbReference type="SAM" id="SignalP"/>
    </source>
</evidence>
<organism evidence="3 4">
    <name type="scientific">Trichobilharzia regenti</name>
    <name type="common">Nasal bird schistosome</name>
    <dbReference type="NCBI Taxonomy" id="157069"/>
    <lineage>
        <taxon>Eukaryota</taxon>
        <taxon>Metazoa</taxon>
        <taxon>Spiralia</taxon>
        <taxon>Lophotrochozoa</taxon>
        <taxon>Platyhelminthes</taxon>
        <taxon>Trematoda</taxon>
        <taxon>Digenea</taxon>
        <taxon>Strigeidida</taxon>
        <taxon>Schistosomatoidea</taxon>
        <taxon>Schistosomatidae</taxon>
        <taxon>Trichobilharzia</taxon>
    </lineage>
</organism>
<dbReference type="Gene3D" id="3.40.30.10">
    <property type="entry name" value="Glutaredoxin"/>
    <property type="match status" value="2"/>
</dbReference>
<reference evidence="4" key="2">
    <citation type="submission" date="2023-11" db="UniProtKB">
        <authorList>
            <consortium name="WormBaseParasite"/>
        </authorList>
    </citation>
    <scope>IDENTIFICATION</scope>
</reference>
<evidence type="ECO:0000256" key="1">
    <source>
        <dbReference type="ARBA" id="ARBA00006347"/>
    </source>
</evidence>
<comment type="similarity">
    <text evidence="1">Belongs to the protein disulfide isomerase family.</text>
</comment>
<protein>
    <recommendedName>
        <fullName evidence="5">Thioredoxin domain-containing protein</fullName>
    </recommendedName>
</protein>
<dbReference type="PANTHER" id="PTHR18929">
    <property type="entry name" value="PROTEIN DISULFIDE ISOMERASE"/>
    <property type="match status" value="1"/>
</dbReference>
<dbReference type="AlphaFoldDB" id="A0AA85KBZ5"/>
<sequence length="456" mass="53198">MYSRRLFLVQFEILWILSLPIIIYSLHNQNGSIVSEVEHIDNTTLYQILSVEKHVVVYFYKHTTKQKSIIKQYHDMVNKINESGLPVLAFTLCATYYEDVVEKLNIYSPSITYFYNGGQLKYEFKETRGINEHNTNLMYEWIKQKLASPIKLLRNLNEAKELVSNNKLISIIFMKDISQEVLSNLSFVAQQVDYIAYGLVYNRTVHDHFNVTDQKLLLIRKETNNAEIRCNFVDNGEVNSLFAKQHGVHVGYGYPRFQLVVNSKSTSTLHYRLTGGNIEFGQKKFNDPSLTKIIETEEIKIFFSRLLQDKLSPFYISELIPQDDVGIHDDENLAHIPSCNVPKASQNKLSQFHNVNFIAANWCIGCNRTIHEYFTKLAEHYYKHGRNDLLFGYSNYELNEYEGLKAKKMPRIKIFPRQSTEQIDFEGPETFDHIRKFIETVEVNSNSNEVSFEFVI</sequence>
<feature type="signal peptide" evidence="2">
    <location>
        <begin position="1"/>
        <end position="25"/>
    </location>
</feature>
<evidence type="ECO:0000313" key="4">
    <source>
        <dbReference type="WBParaSite" id="TREG1_9190.1"/>
    </source>
</evidence>
<reference evidence="3" key="1">
    <citation type="submission" date="2022-06" db="EMBL/GenBank/DDBJ databases">
        <authorList>
            <person name="Berger JAMES D."/>
            <person name="Berger JAMES D."/>
        </authorList>
    </citation>
    <scope>NUCLEOTIDE SEQUENCE [LARGE SCALE GENOMIC DNA]</scope>
</reference>
<dbReference type="GO" id="GO:0005783">
    <property type="term" value="C:endoplasmic reticulum"/>
    <property type="evidence" value="ECO:0007669"/>
    <property type="project" value="TreeGrafter"/>
</dbReference>
<evidence type="ECO:0000313" key="3">
    <source>
        <dbReference type="Proteomes" id="UP000050795"/>
    </source>
</evidence>
<dbReference type="InterPro" id="IPR036249">
    <property type="entry name" value="Thioredoxin-like_sf"/>
</dbReference>
<feature type="chain" id="PRO_5041738011" description="Thioredoxin domain-containing protein" evidence="2">
    <location>
        <begin position="26"/>
        <end position="456"/>
    </location>
</feature>
<accession>A0AA85KBZ5</accession>
<name>A0AA85KBZ5_TRIRE</name>
<dbReference type="GO" id="GO:0034976">
    <property type="term" value="P:response to endoplasmic reticulum stress"/>
    <property type="evidence" value="ECO:0007669"/>
    <property type="project" value="TreeGrafter"/>
</dbReference>
<dbReference type="GO" id="GO:0006457">
    <property type="term" value="P:protein folding"/>
    <property type="evidence" value="ECO:0007669"/>
    <property type="project" value="TreeGrafter"/>
</dbReference>